<feature type="chain" id="PRO_5047316265" evidence="1">
    <location>
        <begin position="36"/>
        <end position="428"/>
    </location>
</feature>
<accession>A0ABM9HXC2</accession>
<feature type="signal peptide" evidence="1">
    <location>
        <begin position="1"/>
        <end position="35"/>
    </location>
</feature>
<protein>
    <submittedName>
        <fullName evidence="3">Alginate export protein</fullName>
    </submittedName>
</protein>
<organism evidence="3 4">
    <name type="scientific">Methylocaldum szegediense</name>
    <dbReference type="NCBI Taxonomy" id="73780"/>
    <lineage>
        <taxon>Bacteria</taxon>
        <taxon>Pseudomonadati</taxon>
        <taxon>Pseudomonadota</taxon>
        <taxon>Gammaproteobacteria</taxon>
        <taxon>Methylococcales</taxon>
        <taxon>Methylococcaceae</taxon>
        <taxon>Methylocaldum</taxon>
    </lineage>
</organism>
<gene>
    <name evidence="3" type="ORF">MSZNOR_0564</name>
</gene>
<evidence type="ECO:0000313" key="3">
    <source>
        <dbReference type="EMBL" id="CAI8746365.1"/>
    </source>
</evidence>
<dbReference type="Proteomes" id="UP001162030">
    <property type="component" value="Chromosome"/>
</dbReference>
<evidence type="ECO:0000259" key="2">
    <source>
        <dbReference type="Pfam" id="PF13372"/>
    </source>
</evidence>
<dbReference type="EMBL" id="OX458333">
    <property type="protein sequence ID" value="CAI8746365.1"/>
    <property type="molecule type" value="Genomic_DNA"/>
</dbReference>
<dbReference type="Pfam" id="PF13372">
    <property type="entry name" value="Alginate_exp"/>
    <property type="match status" value="1"/>
</dbReference>
<sequence length="428" mass="48885">MIWGYVMRITGQPRKRGSFLRILLLGLAAARPVFAQGLTESIENALNVGGGKFNIDLRYRFEYVDQANLPEVAKADTLRARIGYLTPTFQGFQAFAEYEGTQDIFSNDYNSTWNDKTRHPVISDPQKNEVNQLWIAYSGVPETVFKVGRQRIIFDNHRFIGNVVWRQLEQTYDSIVITNTSLPDTTITAGYLWKVQDVTSRTIGMNSPVFNIAYTGFPYGKLIVHGEWLDYDNARESYPTQTFNTLSNSTQTVGVRFEGTTSLTDNIKALYAAEYAWQEDYADNPKDFKVDYWMAEGGLDLWGFVFKGSFEELGSDNGQGFRTPLATLHAFQGWADKFLVTPPDGIRDVYGTLKTSLYGVDIWFVYHDFRDDTGNIRYGEEFDVQVEKKFGKHYALLFKFADYNSSNPKAFAGNVDTQKWWLQMGISF</sequence>
<name>A0ABM9HXC2_9GAMM</name>
<reference evidence="3 4" key="1">
    <citation type="submission" date="2023-03" db="EMBL/GenBank/DDBJ databases">
        <authorList>
            <person name="Pearce D."/>
        </authorList>
    </citation>
    <scope>NUCLEOTIDE SEQUENCE [LARGE SCALE GENOMIC DNA]</scope>
    <source>
        <strain evidence="3">Msz</strain>
    </source>
</reference>
<evidence type="ECO:0000256" key="1">
    <source>
        <dbReference type="SAM" id="SignalP"/>
    </source>
</evidence>
<proteinExistence type="predicted"/>
<dbReference type="Gene3D" id="2.40.160.10">
    <property type="entry name" value="Porin"/>
    <property type="match status" value="1"/>
</dbReference>
<keyword evidence="1" id="KW-0732">Signal</keyword>
<dbReference type="InterPro" id="IPR023614">
    <property type="entry name" value="Porin_dom_sf"/>
</dbReference>
<keyword evidence="4" id="KW-1185">Reference proteome</keyword>
<feature type="domain" description="Alginate export" evidence="2">
    <location>
        <begin position="53"/>
        <end position="278"/>
    </location>
</feature>
<dbReference type="InterPro" id="IPR025388">
    <property type="entry name" value="Alginate_export_dom"/>
</dbReference>
<evidence type="ECO:0000313" key="4">
    <source>
        <dbReference type="Proteomes" id="UP001162030"/>
    </source>
</evidence>